<evidence type="ECO:0000256" key="4">
    <source>
        <dbReference type="ARBA" id="ARBA00022598"/>
    </source>
</evidence>
<dbReference type="Pfam" id="PF01406">
    <property type="entry name" value="tRNA-synt_1e"/>
    <property type="match status" value="1"/>
</dbReference>
<dbReference type="PANTHER" id="PTHR10890:SF25">
    <property type="entry name" value="CYSTEINE--TRNA LIGASE, CHLOROPLASTIC_MITOCHONDRIAL"/>
    <property type="match status" value="1"/>
</dbReference>
<keyword evidence="10" id="KW-0030">Aminoacyl-tRNA synthetase</keyword>
<dbReference type="PANTHER" id="PTHR10890">
    <property type="entry name" value="CYSTEINYL-TRNA SYNTHETASE"/>
    <property type="match status" value="1"/>
</dbReference>
<keyword evidence="7" id="KW-0862">Zinc</keyword>
<keyword evidence="6" id="KW-0547">Nucleotide-binding</keyword>
<evidence type="ECO:0000256" key="2">
    <source>
        <dbReference type="ARBA" id="ARBA00005594"/>
    </source>
</evidence>
<dbReference type="PRINTS" id="PR00983">
    <property type="entry name" value="TRNASYNTHCYS"/>
</dbReference>
<reference evidence="13" key="1">
    <citation type="submission" date="2021-01" db="EMBL/GenBank/DDBJ databases">
        <authorList>
            <person name="Corre E."/>
            <person name="Pelletier E."/>
            <person name="Niang G."/>
            <person name="Scheremetjew M."/>
            <person name="Finn R."/>
            <person name="Kale V."/>
            <person name="Holt S."/>
            <person name="Cochrane G."/>
            <person name="Meng A."/>
            <person name="Brown T."/>
            <person name="Cohen L."/>
        </authorList>
    </citation>
    <scope>NUCLEOTIDE SEQUENCE</scope>
    <source>
        <strain evidence="13">Clade-D-RCC2572</strain>
    </source>
</reference>
<evidence type="ECO:0000256" key="10">
    <source>
        <dbReference type="ARBA" id="ARBA00023146"/>
    </source>
</evidence>
<organism evidence="13">
    <name type="scientific">Ostreococcus mediterraneus</name>
    <dbReference type="NCBI Taxonomy" id="1486918"/>
    <lineage>
        <taxon>Eukaryota</taxon>
        <taxon>Viridiplantae</taxon>
        <taxon>Chlorophyta</taxon>
        <taxon>Mamiellophyceae</taxon>
        <taxon>Mamiellales</taxon>
        <taxon>Bathycoccaceae</taxon>
        <taxon>Ostreococcus</taxon>
    </lineage>
</organism>
<dbReference type="Gene3D" id="1.20.120.1910">
    <property type="entry name" value="Cysteine-tRNA ligase, C-terminal anti-codon recognition domain"/>
    <property type="match status" value="1"/>
</dbReference>
<dbReference type="InterPro" id="IPR024909">
    <property type="entry name" value="Cys-tRNA/MSH_ligase"/>
</dbReference>
<name>A0A7S0KLA4_9CHLO</name>
<keyword evidence="5" id="KW-0479">Metal-binding</keyword>
<evidence type="ECO:0000256" key="7">
    <source>
        <dbReference type="ARBA" id="ARBA00022833"/>
    </source>
</evidence>
<dbReference type="FunFam" id="3.40.50.620:FF:000009">
    <property type="entry name" value="Cysteine--tRNA ligase"/>
    <property type="match status" value="1"/>
</dbReference>
<comment type="cofactor">
    <cofactor evidence="1">
        <name>Zn(2+)</name>
        <dbReference type="ChEBI" id="CHEBI:29105"/>
    </cofactor>
</comment>
<dbReference type="GO" id="GO:0005737">
    <property type="term" value="C:cytoplasm"/>
    <property type="evidence" value="ECO:0007669"/>
    <property type="project" value="TreeGrafter"/>
</dbReference>
<dbReference type="AlphaFoldDB" id="A0A7S0KLA4"/>
<dbReference type="GO" id="GO:0006423">
    <property type="term" value="P:cysteinyl-tRNA aminoacylation"/>
    <property type="evidence" value="ECO:0007669"/>
    <property type="project" value="InterPro"/>
</dbReference>
<dbReference type="Gene3D" id="3.40.50.620">
    <property type="entry name" value="HUPs"/>
    <property type="match status" value="1"/>
</dbReference>
<accession>A0A7S0KLA4</accession>
<evidence type="ECO:0000256" key="6">
    <source>
        <dbReference type="ARBA" id="ARBA00022741"/>
    </source>
</evidence>
<sequence>MLAMFHTSGRVVLGKGLRIARPRAGEHGNYVNYIPRRGVRVVAQSQSQSQSQSSDSTRRLIRVDAPTMIRSRAVTGVPRTVFSAAVSGAGVDSESSPTSEGRDLSRLWLQNTMTRKKEVFVPRDPAGKKVQMYVCGVTVYDYSHIGHARVYVAFDVLYRQLMRLGYDVTYCRNFTDIDDKIIKRANENGESCDALTDRFIEAFHEDMTALGCLRPTLEPRATECVDDIINFIERLVAKGNAYEANGDVYFSVDTLPAYGALSGRKQEDNRAGERVAVDDRKKNPADFALWKTAKPGEPTWASPWGDGRPGWHIECSAMIEKMLGPTIDIHGGGQDLVFPHHENELAQSSAACGCGAHSDDENPFVRYWVHNGFVKVDSEKMSKSLGNFFTIREVLDKYHPYVLRFMLLGAHYRAPINYTQRALEEASDRVYYLYQTVQDVRDVLRDAAVEENAKKTAPLVLDAMKLAGETETLVFEALNDDLNTPAVMATLSAPLKMMNDFMTTKAGKKAVGRVDALQSLLSSVEGLMDAVGLPKDDENVILPQLRAVALNRAGVTEADLLAKIEERKSARDAKDFAESDRLRDELSARGIALMDGAKDAWRPVPVVTD</sequence>
<protein>
    <recommendedName>
        <fullName evidence="3">cysteine--tRNA ligase</fullName>
        <ecNumber evidence="3">6.1.1.16</ecNumber>
    </recommendedName>
    <alternativeName>
        <fullName evidence="11">Cysteinyl-tRNA synthetase</fullName>
    </alternativeName>
</protein>
<evidence type="ECO:0000313" key="13">
    <source>
        <dbReference type="EMBL" id="CAD8585464.1"/>
    </source>
</evidence>
<dbReference type="CDD" id="cd00672">
    <property type="entry name" value="CysRS_core"/>
    <property type="match status" value="1"/>
</dbReference>
<evidence type="ECO:0000256" key="5">
    <source>
        <dbReference type="ARBA" id="ARBA00022723"/>
    </source>
</evidence>
<dbReference type="HAMAP" id="MF_00041">
    <property type="entry name" value="Cys_tRNA_synth"/>
    <property type="match status" value="1"/>
</dbReference>
<dbReference type="EMBL" id="HBEW01006456">
    <property type="protein sequence ID" value="CAD8585464.1"/>
    <property type="molecule type" value="Transcribed_RNA"/>
</dbReference>
<dbReference type="InterPro" id="IPR014729">
    <property type="entry name" value="Rossmann-like_a/b/a_fold"/>
</dbReference>
<dbReference type="InterPro" id="IPR009080">
    <property type="entry name" value="tRNAsynth_Ia_anticodon-bd"/>
</dbReference>
<keyword evidence="9" id="KW-0648">Protein biosynthesis</keyword>
<proteinExistence type="inferred from homology"/>
<dbReference type="GO" id="GO:0005524">
    <property type="term" value="F:ATP binding"/>
    <property type="evidence" value="ECO:0007669"/>
    <property type="project" value="UniProtKB-KW"/>
</dbReference>
<evidence type="ECO:0000259" key="12">
    <source>
        <dbReference type="Pfam" id="PF01406"/>
    </source>
</evidence>
<evidence type="ECO:0000256" key="8">
    <source>
        <dbReference type="ARBA" id="ARBA00022840"/>
    </source>
</evidence>
<dbReference type="EC" id="6.1.1.16" evidence="3"/>
<evidence type="ECO:0000256" key="1">
    <source>
        <dbReference type="ARBA" id="ARBA00001947"/>
    </source>
</evidence>
<dbReference type="InterPro" id="IPR015803">
    <property type="entry name" value="Cys-tRNA-ligase"/>
</dbReference>
<dbReference type="SUPFAM" id="SSF47323">
    <property type="entry name" value="Anticodon-binding domain of a subclass of class I aminoacyl-tRNA synthetases"/>
    <property type="match status" value="1"/>
</dbReference>
<dbReference type="GO" id="GO:0046872">
    <property type="term" value="F:metal ion binding"/>
    <property type="evidence" value="ECO:0007669"/>
    <property type="project" value="UniProtKB-KW"/>
</dbReference>
<evidence type="ECO:0000256" key="3">
    <source>
        <dbReference type="ARBA" id="ARBA00012832"/>
    </source>
</evidence>
<keyword evidence="8" id="KW-0067">ATP-binding</keyword>
<dbReference type="NCBIfam" id="TIGR00435">
    <property type="entry name" value="cysS"/>
    <property type="match status" value="1"/>
</dbReference>
<comment type="similarity">
    <text evidence="2">Belongs to the class-I aminoacyl-tRNA synthetase family.</text>
</comment>
<dbReference type="SUPFAM" id="SSF52374">
    <property type="entry name" value="Nucleotidylyl transferase"/>
    <property type="match status" value="1"/>
</dbReference>
<evidence type="ECO:0000256" key="11">
    <source>
        <dbReference type="ARBA" id="ARBA00031499"/>
    </source>
</evidence>
<gene>
    <name evidence="13" type="ORF">OMED0929_LOCUS5457</name>
</gene>
<dbReference type="InterPro" id="IPR032678">
    <property type="entry name" value="tRNA-synt_1_cat_dom"/>
</dbReference>
<evidence type="ECO:0000256" key="9">
    <source>
        <dbReference type="ARBA" id="ARBA00022917"/>
    </source>
</evidence>
<dbReference type="GO" id="GO:0004817">
    <property type="term" value="F:cysteine-tRNA ligase activity"/>
    <property type="evidence" value="ECO:0007669"/>
    <property type="project" value="UniProtKB-EC"/>
</dbReference>
<feature type="domain" description="tRNA synthetases class I catalytic" evidence="12">
    <location>
        <begin position="127"/>
        <end position="427"/>
    </location>
</feature>
<keyword evidence="4" id="KW-0436">Ligase</keyword>